<dbReference type="InterPro" id="IPR036048">
    <property type="entry name" value="Interleukin_8-like_sf"/>
</dbReference>
<evidence type="ECO:0000313" key="1">
    <source>
        <dbReference type="EMBL" id="KAF7706810.1"/>
    </source>
</evidence>
<dbReference type="Proteomes" id="UP000606274">
    <property type="component" value="Unassembled WGS sequence"/>
</dbReference>
<protein>
    <submittedName>
        <fullName evidence="1">Uncharacterized protein</fullName>
    </submittedName>
</protein>
<dbReference type="GO" id="GO:0008009">
    <property type="term" value="F:chemokine activity"/>
    <property type="evidence" value="ECO:0007669"/>
    <property type="project" value="InterPro"/>
</dbReference>
<dbReference type="EMBL" id="JABFDY010000006">
    <property type="protein sequence ID" value="KAF7706810.1"/>
    <property type="molecule type" value="Genomic_DNA"/>
</dbReference>
<evidence type="ECO:0000313" key="2">
    <source>
        <dbReference type="Proteomes" id="UP000606274"/>
    </source>
</evidence>
<dbReference type="GO" id="GO:0006955">
    <property type="term" value="P:immune response"/>
    <property type="evidence" value="ECO:0007669"/>
    <property type="project" value="InterPro"/>
</dbReference>
<accession>A0A8T0BN68</accession>
<dbReference type="SUPFAM" id="SSF54117">
    <property type="entry name" value="Interleukin 8-like chemokines"/>
    <property type="match status" value="1"/>
</dbReference>
<keyword evidence="2" id="KW-1185">Reference proteome</keyword>
<organism evidence="1 2">
    <name type="scientific">Silurus meridionalis</name>
    <name type="common">Southern catfish</name>
    <name type="synonym">Silurus soldatovi meridionalis</name>
    <dbReference type="NCBI Taxonomy" id="175797"/>
    <lineage>
        <taxon>Eukaryota</taxon>
        <taxon>Metazoa</taxon>
        <taxon>Chordata</taxon>
        <taxon>Craniata</taxon>
        <taxon>Vertebrata</taxon>
        <taxon>Euteleostomi</taxon>
        <taxon>Actinopterygii</taxon>
        <taxon>Neopterygii</taxon>
        <taxon>Teleostei</taxon>
        <taxon>Ostariophysi</taxon>
        <taxon>Siluriformes</taxon>
        <taxon>Siluridae</taxon>
        <taxon>Silurus</taxon>
    </lineage>
</organism>
<sequence>MLVQGLNYLVIQNLTLQPNQFVLPQPALNLQVIHLQRITWRNTVQREQMCFASHERRSYINSNPDFFLHYHRSLHPRNIIIILSIISHHDVSFSPAGSAGSHLPPVLHDGSEWKWAEKMLLPVSDKADSCEIHHDDTRQFCANPSDDWVKNIMNQIDGRLFQ</sequence>
<dbReference type="Gene3D" id="2.40.50.40">
    <property type="match status" value="1"/>
</dbReference>
<comment type="caution">
    <text evidence="1">The sequence shown here is derived from an EMBL/GenBank/DDBJ whole genome shotgun (WGS) entry which is preliminary data.</text>
</comment>
<dbReference type="AlphaFoldDB" id="A0A8T0BN68"/>
<dbReference type="GO" id="GO:0005576">
    <property type="term" value="C:extracellular region"/>
    <property type="evidence" value="ECO:0007669"/>
    <property type="project" value="InterPro"/>
</dbReference>
<proteinExistence type="predicted"/>
<reference evidence="1" key="1">
    <citation type="submission" date="2020-08" db="EMBL/GenBank/DDBJ databases">
        <title>Chromosome-level assembly of Southern catfish (Silurus meridionalis) provides insights into visual adaptation to the nocturnal and benthic lifestyles.</title>
        <authorList>
            <person name="Zhang Y."/>
            <person name="Wang D."/>
            <person name="Peng Z."/>
        </authorList>
    </citation>
    <scope>NUCLEOTIDE SEQUENCE</scope>
    <source>
        <strain evidence="1">SWU-2019-XX</strain>
        <tissue evidence="1">Muscle</tissue>
    </source>
</reference>
<gene>
    <name evidence="1" type="ORF">HF521_020064</name>
</gene>
<name>A0A8T0BN68_SILME</name>